<dbReference type="Pfam" id="PF01569">
    <property type="entry name" value="PAP2"/>
    <property type="match status" value="1"/>
</dbReference>
<dbReference type="GO" id="GO:0006644">
    <property type="term" value="P:phospholipid metabolic process"/>
    <property type="evidence" value="ECO:0007669"/>
    <property type="project" value="UniProtKB-UniPathway"/>
</dbReference>
<proteinExistence type="inferred from homology"/>
<comment type="subcellular location">
    <subcellularLocation>
        <location evidence="1">Membrane</location>
        <topology evidence="1">Multi-pass membrane protein</topology>
    </subcellularLocation>
</comment>
<organism evidence="10">
    <name type="scientific">Neodiprion lecontei</name>
    <name type="common">Redheaded pine sawfly</name>
    <dbReference type="NCBI Taxonomy" id="441921"/>
    <lineage>
        <taxon>Eukaryota</taxon>
        <taxon>Metazoa</taxon>
        <taxon>Ecdysozoa</taxon>
        <taxon>Arthropoda</taxon>
        <taxon>Hexapoda</taxon>
        <taxon>Insecta</taxon>
        <taxon>Pterygota</taxon>
        <taxon>Neoptera</taxon>
        <taxon>Endopterygota</taxon>
        <taxon>Hymenoptera</taxon>
        <taxon>Tenthredinoidea</taxon>
        <taxon>Diprionidae</taxon>
        <taxon>Diprioninae</taxon>
        <taxon>Neodiprion</taxon>
    </lineage>
</organism>
<dbReference type="PANTHER" id="PTHR10165">
    <property type="entry name" value="LIPID PHOSPHATE PHOSPHATASE"/>
    <property type="match status" value="1"/>
</dbReference>
<feature type="transmembrane region" description="Helical" evidence="6">
    <location>
        <begin position="214"/>
        <end position="233"/>
    </location>
</feature>
<protein>
    <submittedName>
        <fullName evidence="10">Phospholipid phosphatase 5 isoform X1</fullName>
    </submittedName>
</protein>
<sequence>MPPFRGLEMSSGLLFDILLRGFLGLLFMELERAEPFTRKIHIDELWLYKNPRTDSYVPTTVLWPLVFVFPIIVICLTFLVTRDRIDFYQATLSVTLTLGLNGVITDVIKLIVGRPRPDYYWRCFPDGAMNTEFDCNGDPALVRDGKKSFPSGHSSFAFASLGFISLYLAGKLHTFTLAGKGQAWKLCIFLIPLGIALSIALSRTCDYHHHWQDITVGSTIGILLTYLCYRHYYPPLDSPVCHKPYSALISQIEIESIKGSKGEQVKWI</sequence>
<dbReference type="KEGG" id="nlo:107226753"/>
<dbReference type="Gene3D" id="1.20.144.10">
    <property type="entry name" value="Phosphatidic acid phosphatase type 2/haloperoxidase"/>
    <property type="match status" value="1"/>
</dbReference>
<keyword evidence="9" id="KW-1185">Reference proteome</keyword>
<dbReference type="FunCoup" id="A0A6J0C992">
    <property type="interactions" value="282"/>
</dbReference>
<dbReference type="SUPFAM" id="SSF48317">
    <property type="entry name" value="Acid phosphatase/Vanadium-dependent haloperoxidase"/>
    <property type="match status" value="1"/>
</dbReference>
<dbReference type="GeneID" id="107226753"/>
<evidence type="ECO:0000256" key="7">
    <source>
        <dbReference type="SAM" id="SignalP"/>
    </source>
</evidence>
<dbReference type="AlphaFoldDB" id="A0A6J0C992"/>
<dbReference type="InParanoid" id="A0A6J0C992"/>
<keyword evidence="5 6" id="KW-0472">Membrane</keyword>
<evidence type="ECO:0000313" key="10">
    <source>
        <dbReference type="RefSeq" id="XP_015523147.1"/>
    </source>
</evidence>
<feature type="transmembrane region" description="Helical" evidence="6">
    <location>
        <begin position="153"/>
        <end position="170"/>
    </location>
</feature>
<dbReference type="GO" id="GO:0046839">
    <property type="term" value="P:phospholipid dephosphorylation"/>
    <property type="evidence" value="ECO:0007669"/>
    <property type="project" value="TreeGrafter"/>
</dbReference>
<evidence type="ECO:0000256" key="2">
    <source>
        <dbReference type="ARBA" id="ARBA00008816"/>
    </source>
</evidence>
<evidence type="ECO:0000256" key="1">
    <source>
        <dbReference type="ARBA" id="ARBA00004141"/>
    </source>
</evidence>
<gene>
    <name evidence="10" type="primary">LOC107226753</name>
</gene>
<dbReference type="InterPro" id="IPR043216">
    <property type="entry name" value="PAP-like"/>
</dbReference>
<feature type="chain" id="PRO_5026681966" evidence="7">
    <location>
        <begin position="34"/>
        <end position="268"/>
    </location>
</feature>
<keyword evidence="3 6" id="KW-0812">Transmembrane</keyword>
<comment type="similarity">
    <text evidence="2">Belongs to the PA-phosphatase related phosphoesterase family.</text>
</comment>
<dbReference type="Proteomes" id="UP000829291">
    <property type="component" value="Chromosome 6"/>
</dbReference>
<feature type="transmembrane region" description="Helical" evidence="6">
    <location>
        <begin position="61"/>
        <end position="81"/>
    </location>
</feature>
<evidence type="ECO:0000256" key="4">
    <source>
        <dbReference type="ARBA" id="ARBA00022989"/>
    </source>
</evidence>
<dbReference type="UniPathway" id="UPA00085"/>
<evidence type="ECO:0000313" key="9">
    <source>
        <dbReference type="Proteomes" id="UP000829291"/>
    </source>
</evidence>
<feature type="transmembrane region" description="Helical" evidence="6">
    <location>
        <begin position="182"/>
        <end position="202"/>
    </location>
</feature>
<reference evidence="10" key="1">
    <citation type="submission" date="2025-08" db="UniProtKB">
        <authorList>
            <consortium name="RefSeq"/>
        </authorList>
    </citation>
    <scope>IDENTIFICATION</scope>
    <source>
        <tissue evidence="10">Thorax and Abdomen</tissue>
    </source>
</reference>
<name>A0A6J0C992_NEOLC</name>
<dbReference type="OrthoDB" id="10030083at2759"/>
<evidence type="ECO:0000256" key="5">
    <source>
        <dbReference type="ARBA" id="ARBA00023136"/>
    </source>
</evidence>
<dbReference type="RefSeq" id="XP_015523147.1">
    <property type="nucleotide sequence ID" value="XM_015667661.2"/>
</dbReference>
<dbReference type="GO" id="GO:0008195">
    <property type="term" value="F:phosphatidate phosphatase activity"/>
    <property type="evidence" value="ECO:0007669"/>
    <property type="project" value="TreeGrafter"/>
</dbReference>
<dbReference type="GO" id="GO:0016020">
    <property type="term" value="C:membrane"/>
    <property type="evidence" value="ECO:0007669"/>
    <property type="project" value="UniProtKB-SubCell"/>
</dbReference>
<dbReference type="CDD" id="cd03390">
    <property type="entry name" value="PAP2_containing_1_like"/>
    <property type="match status" value="1"/>
</dbReference>
<feature type="signal peptide" evidence="7">
    <location>
        <begin position="1"/>
        <end position="33"/>
    </location>
</feature>
<evidence type="ECO:0000256" key="3">
    <source>
        <dbReference type="ARBA" id="ARBA00022692"/>
    </source>
</evidence>
<dbReference type="InterPro" id="IPR036938">
    <property type="entry name" value="PAP2/HPO_sf"/>
</dbReference>
<evidence type="ECO:0000259" key="8">
    <source>
        <dbReference type="SMART" id="SM00014"/>
    </source>
</evidence>
<evidence type="ECO:0000256" key="6">
    <source>
        <dbReference type="SAM" id="Phobius"/>
    </source>
</evidence>
<feature type="domain" description="Phosphatidic acid phosphatase type 2/haloperoxidase" evidence="8">
    <location>
        <begin position="91"/>
        <end position="229"/>
    </location>
</feature>
<keyword evidence="7" id="KW-0732">Signal</keyword>
<dbReference type="PANTHER" id="PTHR10165:SF35">
    <property type="entry name" value="RE23632P"/>
    <property type="match status" value="1"/>
</dbReference>
<accession>A0A6J0C992</accession>
<dbReference type="InterPro" id="IPR000326">
    <property type="entry name" value="PAP2/HPO"/>
</dbReference>
<keyword evidence="4 6" id="KW-1133">Transmembrane helix</keyword>
<dbReference type="SMART" id="SM00014">
    <property type="entry name" value="acidPPc"/>
    <property type="match status" value="1"/>
</dbReference>